<reference evidence="5 6" key="1">
    <citation type="journal article" date="2018" name="Sci. Rep.">
        <title>Comparative genomics provides insights into the lifestyle and reveals functional heterogeneity of dark septate endophytic fungi.</title>
        <authorList>
            <person name="Knapp D.G."/>
            <person name="Nemeth J.B."/>
            <person name="Barry K."/>
            <person name="Hainaut M."/>
            <person name="Henrissat B."/>
            <person name="Johnson J."/>
            <person name="Kuo A."/>
            <person name="Lim J.H.P."/>
            <person name="Lipzen A."/>
            <person name="Nolan M."/>
            <person name="Ohm R.A."/>
            <person name="Tamas L."/>
            <person name="Grigoriev I.V."/>
            <person name="Spatafora J.W."/>
            <person name="Nagy L.G."/>
            <person name="Kovacs G.M."/>
        </authorList>
    </citation>
    <scope>NUCLEOTIDE SEQUENCE [LARGE SCALE GENOMIC DNA]</scope>
    <source>
        <strain evidence="5 6">DSE2036</strain>
    </source>
</reference>
<dbReference type="InterPro" id="IPR002018">
    <property type="entry name" value="CarbesteraseB"/>
</dbReference>
<evidence type="ECO:0000313" key="6">
    <source>
        <dbReference type="Proteomes" id="UP000244855"/>
    </source>
</evidence>
<accession>A0A2V1E4X7</accession>
<organism evidence="5 6">
    <name type="scientific">Periconia macrospinosa</name>
    <dbReference type="NCBI Taxonomy" id="97972"/>
    <lineage>
        <taxon>Eukaryota</taxon>
        <taxon>Fungi</taxon>
        <taxon>Dikarya</taxon>
        <taxon>Ascomycota</taxon>
        <taxon>Pezizomycotina</taxon>
        <taxon>Dothideomycetes</taxon>
        <taxon>Pleosporomycetidae</taxon>
        <taxon>Pleosporales</taxon>
        <taxon>Massarineae</taxon>
        <taxon>Periconiaceae</taxon>
        <taxon>Periconia</taxon>
    </lineage>
</organism>
<gene>
    <name evidence="5" type="ORF">DM02DRAFT_611444</name>
</gene>
<dbReference type="InterPro" id="IPR019826">
    <property type="entry name" value="Carboxylesterase_B_AS"/>
</dbReference>
<proteinExistence type="inferred from homology"/>
<protein>
    <recommendedName>
        <fullName evidence="3">Carboxylic ester hydrolase</fullName>
        <ecNumber evidence="3">3.1.1.-</ecNumber>
    </recommendedName>
</protein>
<evidence type="ECO:0000256" key="2">
    <source>
        <dbReference type="ARBA" id="ARBA00022801"/>
    </source>
</evidence>
<name>A0A2V1E4X7_9PLEO</name>
<dbReference type="Pfam" id="PF00135">
    <property type="entry name" value="COesterase"/>
    <property type="match status" value="1"/>
</dbReference>
<dbReference type="STRING" id="97972.A0A2V1E4X7"/>
<dbReference type="SUPFAM" id="SSF53474">
    <property type="entry name" value="alpha/beta-Hydrolases"/>
    <property type="match status" value="1"/>
</dbReference>
<evidence type="ECO:0000313" key="5">
    <source>
        <dbReference type="EMBL" id="PVI04415.1"/>
    </source>
</evidence>
<evidence type="ECO:0000259" key="4">
    <source>
        <dbReference type="Pfam" id="PF00135"/>
    </source>
</evidence>
<dbReference type="GO" id="GO:0016787">
    <property type="term" value="F:hydrolase activity"/>
    <property type="evidence" value="ECO:0007669"/>
    <property type="project" value="UniProtKB-KW"/>
</dbReference>
<dbReference type="EC" id="3.1.1.-" evidence="3"/>
<dbReference type="InterPro" id="IPR050309">
    <property type="entry name" value="Type-B_Carboxylest/Lipase"/>
</dbReference>
<comment type="similarity">
    <text evidence="1 3">Belongs to the type-B carboxylesterase/lipase family.</text>
</comment>
<dbReference type="OrthoDB" id="408631at2759"/>
<dbReference type="Proteomes" id="UP000244855">
    <property type="component" value="Unassembled WGS sequence"/>
</dbReference>
<dbReference type="InterPro" id="IPR029058">
    <property type="entry name" value="AB_hydrolase_fold"/>
</dbReference>
<evidence type="ECO:0000256" key="3">
    <source>
        <dbReference type="RuleBase" id="RU361235"/>
    </source>
</evidence>
<dbReference type="PANTHER" id="PTHR11559">
    <property type="entry name" value="CARBOXYLESTERASE"/>
    <property type="match status" value="1"/>
</dbReference>
<dbReference type="AlphaFoldDB" id="A0A2V1E4X7"/>
<sequence>MGVQVVKSAQAKTTFQEPVEAWLGVGYSVQPVNETRFAPPDWPKSFTGTKDASKYGKACIQDSWFDPSSHTEECLTFNLYRPGGISADAKLPVFVFFHGGAFVMGGGRSFDGAAFVSKSNQPLIVVTMQYRIGAMGSLPSKLFADEGLLNLGLRDQKMLLEFMQKYVSHFGGDPDRITLGGQSAGAHSVGLHLFHNYGQDTGKKLFSQAILASGAPTARSFPPATQPVYVQYYQQFMGLLNCPTSGTNAEAMNCLRAAPLRSIQQASGKIYRDSTYNITWPWQPVSDGPLLEKLGSVSGVNETFFKIPTLITSTTDEGKLFAPKNLSSNAHFLDFIHNFQPGLNETDLADLEKLYPNPADGKGPYANSPISTQYERISAAYGDYSYICPVQETAYRLAKANATVYKARFNAPNNAGANMGVPHASDAPYFNGLSNVQFPPISDLYSSYYASFIVSGDPNKYSIENAVKWERYTDVGSGELVVGNEARGGVKMEAEKDGIRMEQCKWWRDEERMVRMFK</sequence>
<feature type="domain" description="Carboxylesterase type B" evidence="4">
    <location>
        <begin position="12"/>
        <end position="494"/>
    </location>
</feature>
<keyword evidence="6" id="KW-1185">Reference proteome</keyword>
<dbReference type="EMBL" id="KZ805321">
    <property type="protein sequence ID" value="PVI04415.1"/>
    <property type="molecule type" value="Genomic_DNA"/>
</dbReference>
<evidence type="ECO:0000256" key="1">
    <source>
        <dbReference type="ARBA" id="ARBA00005964"/>
    </source>
</evidence>
<keyword evidence="2 3" id="KW-0378">Hydrolase</keyword>
<dbReference type="Gene3D" id="3.40.50.1820">
    <property type="entry name" value="alpha/beta hydrolase"/>
    <property type="match status" value="1"/>
</dbReference>
<dbReference type="PROSITE" id="PS00122">
    <property type="entry name" value="CARBOXYLESTERASE_B_1"/>
    <property type="match status" value="1"/>
</dbReference>